<dbReference type="EMBL" id="LGTE01000010">
    <property type="protein sequence ID" value="KNZ69676.1"/>
    <property type="molecule type" value="Genomic_DNA"/>
</dbReference>
<dbReference type="SMART" id="SM00382">
    <property type="entry name" value="AAA"/>
    <property type="match status" value="1"/>
</dbReference>
<evidence type="ECO:0000256" key="2">
    <source>
        <dbReference type="ARBA" id="ARBA00022448"/>
    </source>
</evidence>
<dbReference type="SUPFAM" id="SSF52540">
    <property type="entry name" value="P-loop containing nucleoside triphosphate hydrolases"/>
    <property type="match status" value="1"/>
</dbReference>
<dbReference type="InterPro" id="IPR017911">
    <property type="entry name" value="MacB-like_ATP-bd"/>
</dbReference>
<dbReference type="PROSITE" id="PS50893">
    <property type="entry name" value="ABC_TRANSPORTER_2"/>
    <property type="match status" value="1"/>
</dbReference>
<evidence type="ECO:0000259" key="5">
    <source>
        <dbReference type="PROSITE" id="PS50893"/>
    </source>
</evidence>
<evidence type="ECO:0000256" key="1">
    <source>
        <dbReference type="ARBA" id="ARBA00005417"/>
    </source>
</evidence>
<keyword evidence="2" id="KW-0813">Transport</keyword>
<keyword evidence="3" id="KW-0547">Nucleotide-binding</keyword>
<sequence length="220" mass="23910">MGLLNAVDLYRFYHSNEEETLALRGVSLEVKAGEIVAVMGPSGSGKSTLLSCLAGLDEPDGGYVEVMGQRITRRPEEERAAIRSAEIGILLQSGNLFEHLTVEENILLQMSLAHRGDRKRMNDLLNRTGISHRRSAYPEELSGGEAARAGMAVALSTNPSILLADEPTGEVDSETEKHIINLFESVRNERCAILVATHSETLASYANRIVHLRDGMVVGG</sequence>
<dbReference type="InterPro" id="IPR017871">
    <property type="entry name" value="ABC_transporter-like_CS"/>
</dbReference>
<comment type="caution">
    <text evidence="6">The sequence shown here is derived from an EMBL/GenBank/DDBJ whole genome shotgun (WGS) entry which is preliminary data.</text>
</comment>
<protein>
    <submittedName>
        <fullName evidence="6">ABC transporter</fullName>
    </submittedName>
</protein>
<feature type="domain" description="ABC transporter" evidence="5">
    <location>
        <begin position="4"/>
        <end position="218"/>
    </location>
</feature>
<comment type="similarity">
    <text evidence="1">Belongs to the ABC transporter superfamily.</text>
</comment>
<dbReference type="GO" id="GO:0022857">
    <property type="term" value="F:transmembrane transporter activity"/>
    <property type="evidence" value="ECO:0007669"/>
    <property type="project" value="TreeGrafter"/>
</dbReference>
<dbReference type="Proteomes" id="UP000037175">
    <property type="component" value="Unassembled WGS sequence"/>
</dbReference>
<gene>
    <name evidence="6" type="ORF">Tfer_1697</name>
</gene>
<dbReference type="RefSeq" id="WP_052217934.1">
    <property type="nucleotide sequence ID" value="NZ_LGTE01000010.1"/>
</dbReference>
<dbReference type="PROSITE" id="PS00211">
    <property type="entry name" value="ABC_TRANSPORTER_1"/>
    <property type="match status" value="1"/>
</dbReference>
<dbReference type="GO" id="GO:0005524">
    <property type="term" value="F:ATP binding"/>
    <property type="evidence" value="ECO:0007669"/>
    <property type="project" value="UniProtKB-KW"/>
</dbReference>
<name>A0A0L6W2I1_9FIRM</name>
<evidence type="ECO:0000313" key="7">
    <source>
        <dbReference type="Proteomes" id="UP000037175"/>
    </source>
</evidence>
<dbReference type="Pfam" id="PF00005">
    <property type="entry name" value="ABC_tran"/>
    <property type="match status" value="1"/>
</dbReference>
<reference evidence="7" key="1">
    <citation type="submission" date="2015-07" db="EMBL/GenBank/DDBJ databases">
        <title>Complete Genome of Thermincola ferriacetica strain Z-0001T.</title>
        <authorList>
            <person name="Lusk B."/>
            <person name="Badalamenti J.P."/>
            <person name="Parameswaran P."/>
            <person name="Bond D.R."/>
            <person name="Torres C.I."/>
        </authorList>
    </citation>
    <scope>NUCLEOTIDE SEQUENCE [LARGE SCALE GENOMIC DNA]</scope>
    <source>
        <strain evidence="7">Z-0001</strain>
    </source>
</reference>
<dbReference type="AlphaFoldDB" id="A0A0L6W2I1"/>
<dbReference type="GO" id="GO:0005886">
    <property type="term" value="C:plasma membrane"/>
    <property type="evidence" value="ECO:0007669"/>
    <property type="project" value="TreeGrafter"/>
</dbReference>
<dbReference type="InterPro" id="IPR003439">
    <property type="entry name" value="ABC_transporter-like_ATP-bd"/>
</dbReference>
<proteinExistence type="inferred from homology"/>
<dbReference type="PANTHER" id="PTHR24220:SF689">
    <property type="entry name" value="LIPOPROTEIN-RELEASING SYSTEM ATP-BINDING PROTEIN LOLD"/>
    <property type="match status" value="1"/>
</dbReference>
<keyword evidence="7" id="KW-1185">Reference proteome</keyword>
<dbReference type="InterPro" id="IPR003593">
    <property type="entry name" value="AAA+_ATPase"/>
</dbReference>
<dbReference type="PANTHER" id="PTHR24220">
    <property type="entry name" value="IMPORT ATP-BINDING PROTEIN"/>
    <property type="match status" value="1"/>
</dbReference>
<dbReference type="InterPro" id="IPR027417">
    <property type="entry name" value="P-loop_NTPase"/>
</dbReference>
<dbReference type="Gene3D" id="3.40.50.300">
    <property type="entry name" value="P-loop containing nucleotide triphosphate hydrolases"/>
    <property type="match status" value="1"/>
</dbReference>
<organism evidence="6 7">
    <name type="scientific">Thermincola ferriacetica</name>
    <dbReference type="NCBI Taxonomy" id="281456"/>
    <lineage>
        <taxon>Bacteria</taxon>
        <taxon>Bacillati</taxon>
        <taxon>Bacillota</taxon>
        <taxon>Clostridia</taxon>
        <taxon>Eubacteriales</taxon>
        <taxon>Thermincolaceae</taxon>
        <taxon>Thermincola</taxon>
    </lineage>
</organism>
<dbReference type="CDD" id="cd03255">
    <property type="entry name" value="ABC_MJ0796_LolCDE_FtsE"/>
    <property type="match status" value="1"/>
</dbReference>
<dbReference type="InterPro" id="IPR015854">
    <property type="entry name" value="ABC_transpr_LolD-like"/>
</dbReference>
<evidence type="ECO:0000256" key="4">
    <source>
        <dbReference type="ARBA" id="ARBA00022840"/>
    </source>
</evidence>
<dbReference type="GO" id="GO:0016887">
    <property type="term" value="F:ATP hydrolysis activity"/>
    <property type="evidence" value="ECO:0007669"/>
    <property type="project" value="InterPro"/>
</dbReference>
<keyword evidence="4" id="KW-0067">ATP-binding</keyword>
<evidence type="ECO:0000313" key="6">
    <source>
        <dbReference type="EMBL" id="KNZ69676.1"/>
    </source>
</evidence>
<evidence type="ECO:0000256" key="3">
    <source>
        <dbReference type="ARBA" id="ARBA00022741"/>
    </source>
</evidence>
<dbReference type="PATRIC" id="fig|281456.6.peg.1813"/>
<accession>A0A0L6W2I1</accession>